<protein>
    <submittedName>
        <fullName evidence="2">Uncharacterized protein</fullName>
    </submittedName>
</protein>
<accession>A0A9P7FY33</accession>
<dbReference type="AlphaFoldDB" id="A0A9P7FY33"/>
<comment type="caution">
    <text evidence="2">The sequence shown here is derived from an EMBL/GenBank/DDBJ whole genome shotgun (WGS) entry which is preliminary data.</text>
</comment>
<keyword evidence="3" id="KW-1185">Reference proteome</keyword>
<organism evidence="2 3">
    <name type="scientific">Asterophora parasitica</name>
    <dbReference type="NCBI Taxonomy" id="117018"/>
    <lineage>
        <taxon>Eukaryota</taxon>
        <taxon>Fungi</taxon>
        <taxon>Dikarya</taxon>
        <taxon>Basidiomycota</taxon>
        <taxon>Agaricomycotina</taxon>
        <taxon>Agaricomycetes</taxon>
        <taxon>Agaricomycetidae</taxon>
        <taxon>Agaricales</taxon>
        <taxon>Tricholomatineae</taxon>
        <taxon>Lyophyllaceae</taxon>
        <taxon>Asterophora</taxon>
    </lineage>
</organism>
<feature type="region of interest" description="Disordered" evidence="1">
    <location>
        <begin position="91"/>
        <end position="115"/>
    </location>
</feature>
<name>A0A9P7FY33_9AGAR</name>
<proteinExistence type="predicted"/>
<evidence type="ECO:0000313" key="3">
    <source>
        <dbReference type="Proteomes" id="UP000775547"/>
    </source>
</evidence>
<feature type="compositionally biased region" description="Low complexity" evidence="1">
    <location>
        <begin position="91"/>
        <end position="103"/>
    </location>
</feature>
<evidence type="ECO:0000256" key="1">
    <source>
        <dbReference type="SAM" id="MobiDB-lite"/>
    </source>
</evidence>
<evidence type="ECO:0000313" key="2">
    <source>
        <dbReference type="EMBL" id="KAG5640404.1"/>
    </source>
</evidence>
<dbReference type="EMBL" id="JABCKV010000766">
    <property type="protein sequence ID" value="KAG5640404.1"/>
    <property type="molecule type" value="Genomic_DNA"/>
</dbReference>
<reference evidence="2" key="1">
    <citation type="submission" date="2020-07" db="EMBL/GenBank/DDBJ databases">
        <authorList>
            <person name="Nieuwenhuis M."/>
            <person name="Van De Peppel L.J.J."/>
        </authorList>
    </citation>
    <scope>NUCLEOTIDE SEQUENCE</scope>
    <source>
        <strain evidence="2">AP01</strain>
        <tissue evidence="2">Mycelium</tissue>
    </source>
</reference>
<dbReference type="Proteomes" id="UP000775547">
    <property type="component" value="Unassembled WGS sequence"/>
</dbReference>
<gene>
    <name evidence="2" type="ORF">DXG03_008782</name>
</gene>
<reference evidence="2" key="2">
    <citation type="submission" date="2021-10" db="EMBL/GenBank/DDBJ databases">
        <title>Phylogenomics reveals ancestral predisposition of the termite-cultivated fungus Termitomyces towards a domesticated lifestyle.</title>
        <authorList>
            <person name="Auxier B."/>
            <person name="Grum-Grzhimaylo A."/>
            <person name="Cardenas M.E."/>
            <person name="Lodge J.D."/>
            <person name="Laessoe T."/>
            <person name="Pedersen O."/>
            <person name="Smith M.E."/>
            <person name="Kuyper T.W."/>
            <person name="Franco-Molano E.A."/>
            <person name="Baroni T.J."/>
            <person name="Aanen D.K."/>
        </authorList>
    </citation>
    <scope>NUCLEOTIDE SEQUENCE</scope>
    <source>
        <strain evidence="2">AP01</strain>
        <tissue evidence="2">Mycelium</tissue>
    </source>
</reference>
<dbReference type="OrthoDB" id="5828215at2759"/>
<sequence>MSPTGGADPSAKKQAGTFQNMCVSALALAMEDAPSGVDTTKWKAVTDLLHSLAKALEHVAGQVGIGPSPLSPPSSSSAYCSLPSTSHALSSPHALSSLPSAPSLTPPSTSPPSSVDPFELHLRQKSLVVAGLPEPDASLGLEDRCEADRKGVARLLGYLQVDTMPNQIFRMGKQSLDRPRLLKLVMPARSFVFTALKNATKLRGNSDFEGIYIRQSMTREELSRHQEMRATVRDLRAKDSASPFVVYRGEIWHKGDIPSRVRSRFPNQGNF</sequence>